<dbReference type="Pfam" id="PF03259">
    <property type="entry name" value="Robl_LC7"/>
    <property type="match status" value="1"/>
</dbReference>
<evidence type="ECO:0000259" key="1">
    <source>
        <dbReference type="Pfam" id="PF03259"/>
    </source>
</evidence>
<gene>
    <name evidence="2" type="ORF">FXF47_00760</name>
</gene>
<dbReference type="PANTHER" id="PTHR13323">
    <property type="entry name" value="LATE ENDOSOMAL/LYSOSOMAL MP1 INTERACTING PROTEIN"/>
    <property type="match status" value="1"/>
</dbReference>
<proteinExistence type="predicted"/>
<keyword evidence="3" id="KW-1185">Reference proteome</keyword>
<dbReference type="AlphaFoldDB" id="A0A5D0MGI0"/>
<dbReference type="EMBL" id="VSIX01000004">
    <property type="protein sequence ID" value="TYB32146.1"/>
    <property type="molecule type" value="Genomic_DNA"/>
</dbReference>
<dbReference type="Proteomes" id="UP000324143">
    <property type="component" value="Unassembled WGS sequence"/>
</dbReference>
<sequence length="154" mass="17027">MKMNGEVKQKINDALSHLIWETSSKCVFLVDINGNLISAAGYTGDIDTVDLASLSASHFAATAALARMMNDNKFTVLFHKGKKESIDINKVGSKYLLVTVFGEKTVLGVLQKETKKTIDSLESILKEYSKVEEKPIKDVKNTLSQEIDSLLKDM</sequence>
<name>A0A5D0MGI0_9BACT</name>
<evidence type="ECO:0000313" key="2">
    <source>
        <dbReference type="EMBL" id="TYB32146.1"/>
    </source>
</evidence>
<feature type="domain" description="Roadblock/LAMTOR2" evidence="1">
    <location>
        <begin position="27"/>
        <end position="100"/>
    </location>
</feature>
<dbReference type="SUPFAM" id="SSF103196">
    <property type="entry name" value="Roadblock/LC7 domain"/>
    <property type="match status" value="1"/>
</dbReference>
<dbReference type="GO" id="GO:0060090">
    <property type="term" value="F:molecular adaptor activity"/>
    <property type="evidence" value="ECO:0007669"/>
    <property type="project" value="InterPro"/>
</dbReference>
<dbReference type="GO" id="GO:0032008">
    <property type="term" value="P:positive regulation of TOR signaling"/>
    <property type="evidence" value="ECO:0007669"/>
    <property type="project" value="InterPro"/>
</dbReference>
<dbReference type="GO" id="GO:0005085">
    <property type="term" value="F:guanyl-nucleotide exchange factor activity"/>
    <property type="evidence" value="ECO:0007669"/>
    <property type="project" value="InterPro"/>
</dbReference>
<dbReference type="InterPro" id="IPR037587">
    <property type="entry name" value="LAMTOR2-like"/>
</dbReference>
<dbReference type="Gene3D" id="3.30.450.30">
    <property type="entry name" value="Dynein light chain 2a, cytoplasmic"/>
    <property type="match status" value="1"/>
</dbReference>
<organism evidence="2 3">
    <name type="scientific">Candidatus Mcinerneyibacterium aminivorans</name>
    <dbReference type="NCBI Taxonomy" id="2703815"/>
    <lineage>
        <taxon>Bacteria</taxon>
        <taxon>Candidatus Macinerneyibacteriota</taxon>
        <taxon>Candidatus Mcinerneyibacteria</taxon>
        <taxon>Candidatus Mcinerneyibacteriales</taxon>
        <taxon>Candidatus Mcinerneyibacteriaceae</taxon>
        <taxon>Candidatus Mcinerneyibacterium</taxon>
    </lineage>
</organism>
<evidence type="ECO:0000313" key="3">
    <source>
        <dbReference type="Proteomes" id="UP000324143"/>
    </source>
</evidence>
<protein>
    <submittedName>
        <fullName evidence="2">Roadblock/LC7 domain-containing protein</fullName>
    </submittedName>
</protein>
<accession>A0A5D0MGI0</accession>
<dbReference type="InterPro" id="IPR004942">
    <property type="entry name" value="Roadblock/LAMTOR2_dom"/>
</dbReference>
<comment type="caution">
    <text evidence="2">The sequence shown here is derived from an EMBL/GenBank/DDBJ whole genome shotgun (WGS) entry which is preliminary data.</text>
</comment>
<reference evidence="2" key="1">
    <citation type="submission" date="2019-08" db="EMBL/GenBank/DDBJ databases">
        <title>Genomic characterization of a novel candidate phylum (ARYD3) from a high temperature, high salinity tertiary oil reservoir in north central Oklahoma, USA.</title>
        <authorList>
            <person name="Youssef N.H."/>
            <person name="Yadav A."/>
            <person name="Elshahed M.S."/>
        </authorList>
    </citation>
    <scope>NUCLEOTIDE SEQUENCE [LARGE SCALE GENOMIC DNA]</scope>
    <source>
        <strain evidence="2">ARYD3</strain>
    </source>
</reference>